<sequence>MSDPVPQELPDASDSAAALADRPLAFYNALLTEHFVLESARGITVSESSSRASLYLMTLSSGLVAFGFLASTPYAGLFLAVVIPVIVILGLFTYERLIQTSLEDVAALASIQRIRRYYGGLLPGAGAYFPIPPGAAPNELLEIGQRGYRRGVFFTISTAIAIVNSIVAGVGVALLVYWLGRELALAVPLGLLAAVILVLVHGAYQEVRYFRQRRLLVQSGSATAVTGTTD</sequence>
<evidence type="ECO:0000313" key="3">
    <source>
        <dbReference type="Proteomes" id="UP000578352"/>
    </source>
</evidence>
<evidence type="ECO:0000313" key="2">
    <source>
        <dbReference type="EMBL" id="NYJ25211.1"/>
    </source>
</evidence>
<proteinExistence type="predicted"/>
<keyword evidence="1" id="KW-0812">Transmembrane</keyword>
<name>A0A853D132_9MICO</name>
<feature type="transmembrane region" description="Helical" evidence="1">
    <location>
        <begin position="185"/>
        <end position="204"/>
    </location>
</feature>
<protein>
    <submittedName>
        <fullName evidence="2">Putative membrane protein</fullName>
    </submittedName>
</protein>
<feature type="transmembrane region" description="Helical" evidence="1">
    <location>
        <begin position="152"/>
        <end position="179"/>
    </location>
</feature>
<keyword evidence="1" id="KW-1133">Transmembrane helix</keyword>
<dbReference type="RefSeq" id="WP_179607835.1">
    <property type="nucleotide sequence ID" value="NZ_BAABEH010000001.1"/>
</dbReference>
<evidence type="ECO:0000256" key="1">
    <source>
        <dbReference type="SAM" id="Phobius"/>
    </source>
</evidence>
<dbReference type="Proteomes" id="UP000578352">
    <property type="component" value="Unassembled WGS sequence"/>
</dbReference>
<dbReference type="AlphaFoldDB" id="A0A853D132"/>
<gene>
    <name evidence="2" type="ORF">HNR13_003498</name>
</gene>
<feature type="transmembrane region" description="Helical" evidence="1">
    <location>
        <begin position="76"/>
        <end position="94"/>
    </location>
</feature>
<keyword evidence="1" id="KW-0472">Membrane</keyword>
<dbReference type="EMBL" id="JACCFL010000001">
    <property type="protein sequence ID" value="NYJ25211.1"/>
    <property type="molecule type" value="Genomic_DNA"/>
</dbReference>
<organism evidence="2 3">
    <name type="scientific">Leifsonia shinshuensis</name>
    <dbReference type="NCBI Taxonomy" id="150026"/>
    <lineage>
        <taxon>Bacteria</taxon>
        <taxon>Bacillati</taxon>
        <taxon>Actinomycetota</taxon>
        <taxon>Actinomycetes</taxon>
        <taxon>Micrococcales</taxon>
        <taxon>Microbacteriaceae</taxon>
        <taxon>Leifsonia</taxon>
    </lineage>
</organism>
<comment type="caution">
    <text evidence="2">The sequence shown here is derived from an EMBL/GenBank/DDBJ whole genome shotgun (WGS) entry which is preliminary data.</text>
</comment>
<reference evidence="2 3" key="1">
    <citation type="submission" date="2020-07" db="EMBL/GenBank/DDBJ databases">
        <title>Sequencing the genomes of 1000 actinobacteria strains.</title>
        <authorList>
            <person name="Klenk H.-P."/>
        </authorList>
    </citation>
    <scope>NUCLEOTIDE SEQUENCE [LARGE SCALE GENOMIC DNA]</scope>
    <source>
        <strain evidence="2 3">DSM 15165</strain>
    </source>
</reference>
<accession>A0A853D132</accession>